<dbReference type="PANTHER" id="PTHR23113">
    <property type="entry name" value="GUANINE NUCLEOTIDE EXCHANGE FACTOR"/>
    <property type="match status" value="1"/>
</dbReference>
<dbReference type="EMBL" id="JAWWNJ010000009">
    <property type="protein sequence ID" value="KAK7048394.1"/>
    <property type="molecule type" value="Genomic_DNA"/>
</dbReference>
<dbReference type="PANTHER" id="PTHR23113:SF354">
    <property type="entry name" value="BUD SITE SELECTION PROTEIN 5"/>
    <property type="match status" value="1"/>
</dbReference>
<dbReference type="SUPFAM" id="SSF48366">
    <property type="entry name" value="Ras GEF"/>
    <property type="match status" value="1"/>
</dbReference>
<evidence type="ECO:0000313" key="6">
    <source>
        <dbReference type="EMBL" id="KAK7048394.1"/>
    </source>
</evidence>
<evidence type="ECO:0000256" key="1">
    <source>
        <dbReference type="ARBA" id="ARBA00022658"/>
    </source>
</evidence>
<keyword evidence="6" id="KW-0132">Cell division</keyword>
<dbReference type="GO" id="GO:0005886">
    <property type="term" value="C:plasma membrane"/>
    <property type="evidence" value="ECO:0007669"/>
    <property type="project" value="TreeGrafter"/>
</dbReference>
<name>A0AAW0D9W3_9AGAR</name>
<dbReference type="SMART" id="SM00147">
    <property type="entry name" value="RasGEF"/>
    <property type="match status" value="1"/>
</dbReference>
<comment type="caution">
    <text evidence="6">The sequence shown here is derived from an EMBL/GenBank/DDBJ whole genome shotgun (WGS) entry which is preliminary data.</text>
</comment>
<dbReference type="InterPro" id="IPR036964">
    <property type="entry name" value="RASGEF_cat_dom_sf"/>
</dbReference>
<keyword evidence="6" id="KW-0131">Cell cycle</keyword>
<dbReference type="GO" id="GO:0007265">
    <property type="term" value="P:Ras protein signal transduction"/>
    <property type="evidence" value="ECO:0007669"/>
    <property type="project" value="TreeGrafter"/>
</dbReference>
<feature type="region of interest" description="Disordered" evidence="3">
    <location>
        <begin position="24"/>
        <end position="45"/>
    </location>
</feature>
<evidence type="ECO:0000313" key="7">
    <source>
        <dbReference type="Proteomes" id="UP001362999"/>
    </source>
</evidence>
<keyword evidence="7" id="KW-1185">Reference proteome</keyword>
<dbReference type="CDD" id="cd06224">
    <property type="entry name" value="REM"/>
    <property type="match status" value="1"/>
</dbReference>
<dbReference type="PROSITE" id="PS50009">
    <property type="entry name" value="RASGEF_CAT"/>
    <property type="match status" value="1"/>
</dbReference>
<evidence type="ECO:0000259" key="4">
    <source>
        <dbReference type="PROSITE" id="PS50009"/>
    </source>
</evidence>
<proteinExistence type="predicted"/>
<dbReference type="AlphaFoldDB" id="A0AAW0D9W3"/>
<accession>A0AAW0D9W3</accession>
<dbReference type="Pfam" id="PF00618">
    <property type="entry name" value="RasGEF_N"/>
    <property type="match status" value="1"/>
</dbReference>
<feature type="compositionally biased region" description="Basic and acidic residues" evidence="3">
    <location>
        <begin position="226"/>
        <end position="235"/>
    </location>
</feature>
<dbReference type="Gene3D" id="1.10.840.10">
    <property type="entry name" value="Ras guanine-nucleotide exchange factors catalytic domain"/>
    <property type="match status" value="1"/>
</dbReference>
<dbReference type="GO" id="GO:0051301">
    <property type="term" value="P:cell division"/>
    <property type="evidence" value="ECO:0007669"/>
    <property type="project" value="UniProtKB-KW"/>
</dbReference>
<feature type="domain" description="Ras-GEF" evidence="4">
    <location>
        <begin position="584"/>
        <end position="823"/>
    </location>
</feature>
<feature type="domain" description="N-terminal Ras-GEF" evidence="5">
    <location>
        <begin position="401"/>
        <end position="536"/>
    </location>
</feature>
<dbReference type="InterPro" id="IPR001895">
    <property type="entry name" value="RASGEF_cat_dom"/>
</dbReference>
<evidence type="ECO:0000256" key="2">
    <source>
        <dbReference type="PROSITE-ProRule" id="PRU00168"/>
    </source>
</evidence>
<evidence type="ECO:0000259" key="5">
    <source>
        <dbReference type="PROSITE" id="PS50212"/>
    </source>
</evidence>
<organism evidence="6 7">
    <name type="scientific">Favolaschia claudopus</name>
    <dbReference type="NCBI Taxonomy" id="2862362"/>
    <lineage>
        <taxon>Eukaryota</taxon>
        <taxon>Fungi</taxon>
        <taxon>Dikarya</taxon>
        <taxon>Basidiomycota</taxon>
        <taxon>Agaricomycotina</taxon>
        <taxon>Agaricomycetes</taxon>
        <taxon>Agaricomycetidae</taxon>
        <taxon>Agaricales</taxon>
        <taxon>Marasmiineae</taxon>
        <taxon>Mycenaceae</taxon>
        <taxon>Favolaschia</taxon>
    </lineage>
</organism>
<reference evidence="6 7" key="1">
    <citation type="journal article" date="2024" name="J Genomics">
        <title>Draft genome sequencing and assembly of Favolaschia claudopus CIRM-BRFM 2984 isolated from oak limbs.</title>
        <authorList>
            <person name="Navarro D."/>
            <person name="Drula E."/>
            <person name="Chaduli D."/>
            <person name="Cazenave R."/>
            <person name="Ahrendt S."/>
            <person name="Wang J."/>
            <person name="Lipzen A."/>
            <person name="Daum C."/>
            <person name="Barry K."/>
            <person name="Grigoriev I.V."/>
            <person name="Favel A."/>
            <person name="Rosso M.N."/>
            <person name="Martin F."/>
        </authorList>
    </citation>
    <scope>NUCLEOTIDE SEQUENCE [LARGE SCALE GENOMIC DNA]</scope>
    <source>
        <strain evidence="6 7">CIRM-BRFM 2984</strain>
    </source>
</reference>
<dbReference type="Proteomes" id="UP001362999">
    <property type="component" value="Unassembled WGS sequence"/>
</dbReference>
<gene>
    <name evidence="6" type="ORF">R3P38DRAFT_2505573</name>
</gene>
<dbReference type="PROSITE" id="PS50212">
    <property type="entry name" value="RASGEF_NTER"/>
    <property type="match status" value="1"/>
</dbReference>
<dbReference type="InterPro" id="IPR008937">
    <property type="entry name" value="Ras-like_GEF"/>
</dbReference>
<keyword evidence="1 2" id="KW-0344">Guanine-nucleotide releasing factor</keyword>
<dbReference type="InterPro" id="IPR000651">
    <property type="entry name" value="Ras-like_Gua-exchang_fac_N"/>
</dbReference>
<dbReference type="Pfam" id="PF00617">
    <property type="entry name" value="RasGEF"/>
    <property type="match status" value="1"/>
</dbReference>
<protein>
    <submittedName>
        <fullName evidence="6">Cell division control protein Cdc25</fullName>
    </submittedName>
</protein>
<dbReference type="InterPro" id="IPR023578">
    <property type="entry name" value="Ras_GEF_dom_sf"/>
</dbReference>
<sequence>MPLSAADLERLRKFQLMRDNPELYAAPPESVHTDETEPEAPEPLTDGTPVATLYWLPMEQLCPSVMVPRRMLRQLSHPDQLPQMRQLVLIFHNSVTDVAKSIHSRQFLLRTDHIYRFVIESVRYSTRALIKQLRCIGNSEARFIPYDMERTLYLVDTAAKSLQSLHRVVEAYQREKLKALPGWPDDDESELSATCVEEVFDDEPTPESLAPAPVTDATISPITDNATRRKPDQDKSLPPIPEESEGDEENYQKSLPDIPVEVVAPELVTAPSNVGASAPVPDFPSRATKQATEITAPVAILKGPVDLHPHKTFSIIQRLLQLRADFAKLKAPKRSPLAVVNLNLGPSVESLASTLRPEPREDMPYIARQSYIYHRYDPLCPDQKVDMPLPTGELVAVRLDHNGDVKAASLPALIHLLTSHHVIPVDEMVETFYLSFRLFSSPMGLLNALLRRWDEQPPVTGVPLNAAQQRVWTHHMSYVRNCLAQLFLTWLEEYWRPDEDSCILPRLRAFVVRRFDDAGLFNGIATLLLQAIDRAKQQDHISRVQRARDIERQGAPPESGPLQIVLRPEDDYNLNIHVFETIDGRERFAMQITALAHRQFRELDPEAVVARWLTGEPTFYQIQELEEALLMWVAMSIVELQGRDERVVMIEFWLDVASICVNLRNFSSAFAIFSGLVYSPVERLSFTILDIAIPSKEQYRQLNTLFDGTNNYSIYRRLLNASSYPAVPLMLVLRKDVIATKEISGPIAMTNDPDAEKTLIHFNAYRKLQKTICTMEDCLVPYNIPPIRMIQDWIDKQLEVLPRAEHQAIGERMNKMSEELEPRAPPPIRKGQTWLQVVKGDIAANNFALYTLPEPGVLPPGPAKLRKNKSIATLLNLRLRTK</sequence>
<evidence type="ECO:0000256" key="3">
    <source>
        <dbReference type="SAM" id="MobiDB-lite"/>
    </source>
</evidence>
<dbReference type="Gene3D" id="1.20.870.10">
    <property type="entry name" value="Son of sevenless (SoS) protein Chain: S domain 1"/>
    <property type="match status" value="1"/>
</dbReference>
<dbReference type="GO" id="GO:0005085">
    <property type="term" value="F:guanyl-nucleotide exchange factor activity"/>
    <property type="evidence" value="ECO:0007669"/>
    <property type="project" value="UniProtKB-KW"/>
</dbReference>
<feature type="region of interest" description="Disordered" evidence="3">
    <location>
        <begin position="201"/>
        <end position="252"/>
    </location>
</feature>